<evidence type="ECO:0000313" key="4">
    <source>
        <dbReference type="Proteomes" id="UP001164909"/>
    </source>
</evidence>
<dbReference type="PANTHER" id="PTHR45947">
    <property type="entry name" value="SULFOQUINOVOSYL TRANSFERASE SQD2"/>
    <property type="match status" value="1"/>
</dbReference>
<dbReference type="Proteomes" id="UP001164909">
    <property type="component" value="Chromosome"/>
</dbReference>
<dbReference type="Pfam" id="PF00534">
    <property type="entry name" value="Glycos_transf_1"/>
    <property type="match status" value="1"/>
</dbReference>
<keyword evidence="4" id="KW-1185">Reference proteome</keyword>
<dbReference type="InterPro" id="IPR028098">
    <property type="entry name" value="Glyco_trans_4-like_N"/>
</dbReference>
<reference evidence="3" key="1">
    <citation type="submission" date="2022-12" db="EMBL/GenBank/DDBJ databases">
        <authorList>
            <person name="Bing R.G."/>
            <person name="Willard D.J."/>
            <person name="Manesh M.J.H."/>
            <person name="Laemthong T."/>
            <person name="Crosby J.R."/>
            <person name="Kelly R.M."/>
        </authorList>
    </citation>
    <scope>NUCLEOTIDE SEQUENCE</scope>
    <source>
        <strain evidence="3">DSM 8990</strain>
    </source>
</reference>
<evidence type="ECO:0000259" key="2">
    <source>
        <dbReference type="Pfam" id="PF13439"/>
    </source>
</evidence>
<accession>A0ABY7BLC5</accession>
<feature type="domain" description="Glycosyl transferase family 1" evidence="1">
    <location>
        <begin position="219"/>
        <end position="386"/>
    </location>
</feature>
<gene>
    <name evidence="3" type="ORF">OTK00_002142</name>
</gene>
<dbReference type="CDD" id="cd03801">
    <property type="entry name" value="GT4_PimA-like"/>
    <property type="match status" value="1"/>
</dbReference>
<dbReference type="SUPFAM" id="SSF53756">
    <property type="entry name" value="UDP-Glycosyltransferase/glycogen phosphorylase"/>
    <property type="match status" value="1"/>
</dbReference>
<dbReference type="Pfam" id="PF13439">
    <property type="entry name" value="Glyco_transf_4"/>
    <property type="match status" value="1"/>
</dbReference>
<dbReference type="PANTHER" id="PTHR45947:SF3">
    <property type="entry name" value="SULFOQUINOVOSYL TRANSFERASE SQD2"/>
    <property type="match status" value="1"/>
</dbReference>
<name>A0ABY7BLC5_9FIRM</name>
<dbReference type="Gene3D" id="3.40.50.2000">
    <property type="entry name" value="Glycogen Phosphorylase B"/>
    <property type="match status" value="2"/>
</dbReference>
<dbReference type="EMBL" id="CP113865">
    <property type="protein sequence ID" value="WAM33625.1"/>
    <property type="molecule type" value="Genomic_DNA"/>
</dbReference>
<evidence type="ECO:0000259" key="1">
    <source>
        <dbReference type="Pfam" id="PF00534"/>
    </source>
</evidence>
<sequence length="419" mass="48708">MNILLSAYACEPNKGSEPGFGWNWACHLSQRGHKVIVLTSERYRTSIIAEVELHREKYKNLYFIYVKEPPLEKIFGKNEITIRLRYIMWQYKAFKLVKKLKLENEVDIIHHVTWGSLQMGSLLWKLNKPFVFGPVGGGQTSSKKFKKYYGIKWYIEILRDFYTKYFFRFFSTSKAASKSDLILVTNEETQKLAQKMKAKNTKLMLDSALKEEFIPEQFIVRSSGLHNKKTTVLWVGRLLKRKGVGLLIDVAKKIKGKNIEIVVVGDGEEKKLIENELQKDNNLPIKLIGHVKWQEIAKWYSKADIFAFTSLRDSFGMQLLEAMAFGLPIICLNQHGARNFVPDNAAIKIEVENKSLDEIIEEFASSIMILAENYELRIKLGQNGYRFALENTWNKRAEEIEKYYYSIIYNKNLQNSVVN</sequence>
<dbReference type="InterPro" id="IPR001296">
    <property type="entry name" value="Glyco_trans_1"/>
</dbReference>
<feature type="domain" description="Glycosyltransferase subfamily 4-like N-terminal" evidence="2">
    <location>
        <begin position="23"/>
        <end position="198"/>
    </location>
</feature>
<protein>
    <submittedName>
        <fullName evidence="3">Glycosyltransferase family 4 protein</fullName>
    </submittedName>
</protein>
<dbReference type="RefSeq" id="WP_045168838.1">
    <property type="nucleotide sequence ID" value="NZ_CP113865.1"/>
</dbReference>
<proteinExistence type="predicted"/>
<evidence type="ECO:0000313" key="3">
    <source>
        <dbReference type="EMBL" id="WAM33625.1"/>
    </source>
</evidence>
<organism evidence="3 4">
    <name type="scientific">Caldicellulosiruptor morganii</name>
    <dbReference type="NCBI Taxonomy" id="1387555"/>
    <lineage>
        <taxon>Bacteria</taxon>
        <taxon>Bacillati</taxon>
        <taxon>Bacillota</taxon>
        <taxon>Bacillota incertae sedis</taxon>
        <taxon>Caldicellulosiruptorales</taxon>
        <taxon>Caldicellulosiruptoraceae</taxon>
        <taxon>Caldicellulosiruptor</taxon>
    </lineage>
</organism>
<dbReference type="InterPro" id="IPR050194">
    <property type="entry name" value="Glycosyltransferase_grp1"/>
</dbReference>